<accession>A0A386ZIS7</accession>
<organism evidence="3 4">
    <name type="scientific">Nocardia yunnanensis</name>
    <dbReference type="NCBI Taxonomy" id="2382165"/>
    <lineage>
        <taxon>Bacteria</taxon>
        <taxon>Bacillati</taxon>
        <taxon>Actinomycetota</taxon>
        <taxon>Actinomycetes</taxon>
        <taxon>Mycobacteriales</taxon>
        <taxon>Nocardiaceae</taxon>
        <taxon>Nocardia</taxon>
    </lineage>
</organism>
<reference evidence="3 4" key="1">
    <citation type="submission" date="2018-09" db="EMBL/GenBank/DDBJ databases">
        <title>Nocardia yunnanensis sp. nov., an actinomycete isolated from a soil sample.</title>
        <authorList>
            <person name="Zhang J."/>
        </authorList>
    </citation>
    <scope>NUCLEOTIDE SEQUENCE [LARGE SCALE GENOMIC DNA]</scope>
    <source>
        <strain evidence="3 4">CFHS0054</strain>
    </source>
</reference>
<evidence type="ECO:0000256" key="1">
    <source>
        <dbReference type="ARBA" id="ARBA00023015"/>
    </source>
</evidence>
<dbReference type="Proteomes" id="UP000267164">
    <property type="component" value="Chromosome"/>
</dbReference>
<protein>
    <submittedName>
        <fullName evidence="3">Transcriptional regulator</fullName>
    </submittedName>
</protein>
<evidence type="ECO:0000313" key="3">
    <source>
        <dbReference type="EMBL" id="AYF76465.1"/>
    </source>
</evidence>
<evidence type="ECO:0000313" key="4">
    <source>
        <dbReference type="Proteomes" id="UP000267164"/>
    </source>
</evidence>
<keyword evidence="2" id="KW-0804">Transcription</keyword>
<dbReference type="Gene3D" id="3.30.450.40">
    <property type="match status" value="1"/>
</dbReference>
<dbReference type="InterPro" id="IPR029016">
    <property type="entry name" value="GAF-like_dom_sf"/>
</dbReference>
<gene>
    <name evidence="3" type="ORF">D7D52_24540</name>
</gene>
<dbReference type="RefSeq" id="WP_120740006.1">
    <property type="nucleotide sequence ID" value="NZ_CP032568.1"/>
</dbReference>
<keyword evidence="1" id="KW-0805">Transcription regulation</keyword>
<dbReference type="AlphaFoldDB" id="A0A386ZIS7"/>
<dbReference type="OrthoDB" id="3928741at2"/>
<proteinExistence type="predicted"/>
<evidence type="ECO:0000256" key="2">
    <source>
        <dbReference type="ARBA" id="ARBA00023163"/>
    </source>
</evidence>
<dbReference type="KEGG" id="nyu:D7D52_24540"/>
<sequence>MTKLPAPAHQRAELEKAWAHWTSGAGPAPATSEVVLRHEVVESWERSLRTVDPARAVAPATDRDELGSRWAESPLRTPITEMAGELRALAEDSGLVAVVTDDTGTVLFSCGDRSVRRQAETVNLAPGGCWDEPYMGTSGVALSLHSGRPAQVWAAEHLVEALHGWVCYCAPIRAADGRQLGVLDLSTYWDRSHPLILTTVRALVTAIEARVHAEQSRPTAHTRLEALGVPRLFKAGKQIPMRPRQLEILTLLTLEPEGFTPERLREAVYGERSVSSSTLKADVSRLRAATDGRIADRRYMLTDPIACDAVELLAALEAGDLTTAVRLYRGPLLPDSDVPGIVQWREHLDVCLRTAVLADIDPEHALRFGQRCPDDIEIHEHALRLLASGDSRRGLATARLHTALRV</sequence>
<name>A0A386ZIS7_9NOCA</name>
<dbReference type="InterPro" id="IPR036388">
    <property type="entry name" value="WH-like_DNA-bd_sf"/>
</dbReference>
<dbReference type="Gene3D" id="1.10.10.10">
    <property type="entry name" value="Winged helix-like DNA-binding domain superfamily/Winged helix DNA-binding domain"/>
    <property type="match status" value="1"/>
</dbReference>
<keyword evidence="4" id="KW-1185">Reference proteome</keyword>
<dbReference type="EMBL" id="CP032568">
    <property type="protein sequence ID" value="AYF76465.1"/>
    <property type="molecule type" value="Genomic_DNA"/>
</dbReference>